<evidence type="ECO:0000313" key="2">
    <source>
        <dbReference type="EMBL" id="SIS22131.1"/>
    </source>
</evidence>
<organism evidence="2 3">
    <name type="scientific">Williamsia sterculiae</name>
    <dbReference type="NCBI Taxonomy" id="1344003"/>
    <lineage>
        <taxon>Bacteria</taxon>
        <taxon>Bacillati</taxon>
        <taxon>Actinomycetota</taxon>
        <taxon>Actinomycetes</taxon>
        <taxon>Mycobacteriales</taxon>
        <taxon>Nocardiaceae</taxon>
        <taxon>Williamsia</taxon>
    </lineage>
</organism>
<dbReference type="EMBL" id="FTNT01000014">
    <property type="protein sequence ID" value="SIS22131.1"/>
    <property type="molecule type" value="Genomic_DNA"/>
</dbReference>
<dbReference type="STRING" id="1344003.SAMN05445060_3905"/>
<dbReference type="Proteomes" id="UP000186218">
    <property type="component" value="Unassembled WGS sequence"/>
</dbReference>
<dbReference type="AlphaFoldDB" id="A0A1N7HBK9"/>
<reference evidence="2 3" key="1">
    <citation type="submission" date="2017-01" db="EMBL/GenBank/DDBJ databases">
        <authorList>
            <person name="Mah S.A."/>
            <person name="Swanson W.J."/>
            <person name="Moy G.W."/>
            <person name="Vacquier V.D."/>
        </authorList>
    </citation>
    <scope>NUCLEOTIDE SEQUENCE [LARGE SCALE GENOMIC DNA]</scope>
    <source>
        <strain evidence="2 3">CPCC 203464</strain>
    </source>
</reference>
<proteinExistence type="predicted"/>
<accession>A0A1N7HBK9</accession>
<feature type="region of interest" description="Disordered" evidence="1">
    <location>
        <begin position="14"/>
        <end position="39"/>
    </location>
</feature>
<name>A0A1N7HBK9_9NOCA</name>
<protein>
    <submittedName>
        <fullName evidence="2">Uncharacterized protein</fullName>
    </submittedName>
</protein>
<sequence>MNWLYTIFPWLAPKAPINNRRRQQQPTAPRDNRNQPGRR</sequence>
<keyword evidence="3" id="KW-1185">Reference proteome</keyword>
<evidence type="ECO:0000313" key="3">
    <source>
        <dbReference type="Proteomes" id="UP000186218"/>
    </source>
</evidence>
<gene>
    <name evidence="2" type="ORF">SAMN05445060_3905</name>
</gene>
<evidence type="ECO:0000256" key="1">
    <source>
        <dbReference type="SAM" id="MobiDB-lite"/>
    </source>
</evidence>